<dbReference type="AlphaFoldDB" id="A0A3M7SNV0"/>
<dbReference type="Proteomes" id="UP000276133">
    <property type="component" value="Unassembled WGS sequence"/>
</dbReference>
<proteinExistence type="predicted"/>
<evidence type="ECO:0000313" key="1">
    <source>
        <dbReference type="EMBL" id="RNA37514.1"/>
    </source>
</evidence>
<evidence type="ECO:0000313" key="2">
    <source>
        <dbReference type="Proteomes" id="UP000276133"/>
    </source>
</evidence>
<reference evidence="1 2" key="1">
    <citation type="journal article" date="2018" name="Sci. Rep.">
        <title>Genomic signatures of local adaptation to the degree of environmental predictability in rotifers.</title>
        <authorList>
            <person name="Franch-Gras L."/>
            <person name="Hahn C."/>
            <person name="Garcia-Roger E.M."/>
            <person name="Carmona M.J."/>
            <person name="Serra M."/>
            <person name="Gomez A."/>
        </authorList>
    </citation>
    <scope>NUCLEOTIDE SEQUENCE [LARGE SCALE GENOMIC DNA]</scope>
    <source>
        <strain evidence="1">HYR1</strain>
    </source>
</reference>
<comment type="caution">
    <text evidence="1">The sequence shown here is derived from an EMBL/GenBank/DDBJ whole genome shotgun (WGS) entry which is preliminary data.</text>
</comment>
<sequence length="64" mass="7520">MIANIFKVIQDKSTMSEYSKTLHLLSRALVKAYNLILFVRFQFHKLTTCIQEHSLYFKLGVIID</sequence>
<name>A0A3M7SNV0_BRAPC</name>
<protein>
    <submittedName>
        <fullName evidence="1">Uncharacterized protein</fullName>
    </submittedName>
</protein>
<gene>
    <name evidence="1" type="ORF">BpHYR1_005152</name>
</gene>
<accession>A0A3M7SNV0</accession>
<dbReference type="EMBL" id="REGN01001038">
    <property type="protein sequence ID" value="RNA37514.1"/>
    <property type="molecule type" value="Genomic_DNA"/>
</dbReference>
<organism evidence="1 2">
    <name type="scientific">Brachionus plicatilis</name>
    <name type="common">Marine rotifer</name>
    <name type="synonym">Brachionus muelleri</name>
    <dbReference type="NCBI Taxonomy" id="10195"/>
    <lineage>
        <taxon>Eukaryota</taxon>
        <taxon>Metazoa</taxon>
        <taxon>Spiralia</taxon>
        <taxon>Gnathifera</taxon>
        <taxon>Rotifera</taxon>
        <taxon>Eurotatoria</taxon>
        <taxon>Monogononta</taxon>
        <taxon>Pseudotrocha</taxon>
        <taxon>Ploima</taxon>
        <taxon>Brachionidae</taxon>
        <taxon>Brachionus</taxon>
    </lineage>
</organism>
<keyword evidence="2" id="KW-1185">Reference proteome</keyword>